<organism evidence="16 17">
    <name type="scientific">Brachionus plicatilis</name>
    <name type="common">Marine rotifer</name>
    <name type="synonym">Brachionus muelleri</name>
    <dbReference type="NCBI Taxonomy" id="10195"/>
    <lineage>
        <taxon>Eukaryota</taxon>
        <taxon>Metazoa</taxon>
        <taxon>Spiralia</taxon>
        <taxon>Gnathifera</taxon>
        <taxon>Rotifera</taxon>
        <taxon>Eurotatoria</taxon>
        <taxon>Monogononta</taxon>
        <taxon>Pseudotrocha</taxon>
        <taxon>Ploima</taxon>
        <taxon>Brachionidae</taxon>
        <taxon>Brachionus</taxon>
    </lineage>
</organism>
<comment type="caution">
    <text evidence="16">The sequence shown here is derived from an EMBL/GenBank/DDBJ whole genome shotgun (WGS) entry which is preliminary data.</text>
</comment>
<keyword evidence="6 14" id="KW-0812">Transmembrane</keyword>
<gene>
    <name evidence="16" type="ORF">BpHYR1_024179</name>
</gene>
<name>A0A3M7SL53_BRAPC</name>
<dbReference type="SMART" id="SM00563">
    <property type="entry name" value="PlsC"/>
    <property type="match status" value="1"/>
</dbReference>
<feature type="transmembrane region" description="Helical" evidence="14">
    <location>
        <begin position="254"/>
        <end position="276"/>
    </location>
</feature>
<evidence type="ECO:0000256" key="10">
    <source>
        <dbReference type="ARBA" id="ARBA00023209"/>
    </source>
</evidence>
<sequence>MRELMDKVVLARNNETNTDIRGSIANSIITTFISIKLISCFIVLNAYITALAVSVIGLASFGASLGLRRMYVKALLKIFEYATNIKEEKLKDSELIETGNLIFLLFSEIDNELERSERIRKIQRKRLDTFKLDESLQDKENNNYLPSGESLKREFELADVSEFARQGLQAIIDDQVTKRFTTEELVVWNLLSRNDQQYEYISFRVTVLWLFGLLLRYCVLFPFRLVLFLFACSFTFMSTFVIGRVREGRFKRVLNWYATLILHRILSRVFSAIITFHNKENKAQPGSICVANHTSPIDVIILSTDNCYSMIGQQHSGFTGMMQRAFSRSARHIWFDRSEAKDRHLVAKRMTEHVHDKTNMPILIFPEGTCINNTSVMMFKKGCFEIDTEIYPVAIKYDPRFGDAFWNSSKHSMLQYLMLMMTSWAIVVDVYYLPKMSKRADEDAVSFAKRVKKRIADKGGLADLEWDGMLKRASPKLDLMYEQQQNYSKHLKLN</sequence>
<evidence type="ECO:0000256" key="6">
    <source>
        <dbReference type="ARBA" id="ARBA00022692"/>
    </source>
</evidence>
<dbReference type="AlphaFoldDB" id="A0A3M7SL53"/>
<dbReference type="InterPro" id="IPR002123">
    <property type="entry name" value="Plipid/glycerol_acylTrfase"/>
</dbReference>
<keyword evidence="4" id="KW-0444">Lipid biosynthesis</keyword>
<keyword evidence="12 16" id="KW-0012">Acyltransferase</keyword>
<keyword evidence="9 14" id="KW-0472">Membrane</keyword>
<dbReference type="EMBL" id="REGN01001181">
    <property type="protein sequence ID" value="RNA36452.1"/>
    <property type="molecule type" value="Genomic_DNA"/>
</dbReference>
<dbReference type="InterPro" id="IPR045252">
    <property type="entry name" value="LPCAT1-like"/>
</dbReference>
<dbReference type="STRING" id="10195.A0A3M7SL53"/>
<reference evidence="16 17" key="1">
    <citation type="journal article" date="2018" name="Sci. Rep.">
        <title>Genomic signatures of local adaptation to the degree of environmental predictability in rotifers.</title>
        <authorList>
            <person name="Franch-Gras L."/>
            <person name="Hahn C."/>
            <person name="Garcia-Roger E.M."/>
            <person name="Carmona M.J."/>
            <person name="Serra M."/>
            <person name="Gomez A."/>
        </authorList>
    </citation>
    <scope>NUCLEOTIDE SEQUENCE [LARGE SCALE GENOMIC DNA]</scope>
    <source>
        <strain evidence="16">HYR1</strain>
    </source>
</reference>
<evidence type="ECO:0000256" key="4">
    <source>
        <dbReference type="ARBA" id="ARBA00022516"/>
    </source>
</evidence>
<evidence type="ECO:0000256" key="7">
    <source>
        <dbReference type="ARBA" id="ARBA00022989"/>
    </source>
</evidence>
<dbReference type="Proteomes" id="UP000276133">
    <property type="component" value="Unassembled WGS sequence"/>
</dbReference>
<feature type="domain" description="Phospholipid/glycerol acyltransferase" evidence="15">
    <location>
        <begin position="287"/>
        <end position="398"/>
    </location>
</feature>
<dbReference type="OrthoDB" id="10051137at2759"/>
<feature type="transmembrane region" description="Helical" evidence="14">
    <location>
        <begin position="50"/>
        <end position="67"/>
    </location>
</feature>
<dbReference type="PANTHER" id="PTHR23063:SF2">
    <property type="entry name" value="GLYCEROL-3-PHOSPHATE ACYLTRANSFERASE 4, ISOFORM D-RELATED"/>
    <property type="match status" value="1"/>
</dbReference>
<comment type="pathway">
    <text evidence="13">Phospholipid metabolism.</text>
</comment>
<dbReference type="GO" id="GO:0005783">
    <property type="term" value="C:endoplasmic reticulum"/>
    <property type="evidence" value="ECO:0007669"/>
    <property type="project" value="TreeGrafter"/>
</dbReference>
<comment type="similarity">
    <text evidence="3">Belongs to the 1-acyl-sn-glycerol-3-phosphate acyltransferase family.</text>
</comment>
<evidence type="ECO:0000256" key="9">
    <source>
        <dbReference type="ARBA" id="ARBA00023136"/>
    </source>
</evidence>
<dbReference type="GO" id="GO:0019432">
    <property type="term" value="P:triglyceride biosynthetic process"/>
    <property type="evidence" value="ECO:0007669"/>
    <property type="project" value="TreeGrafter"/>
</dbReference>
<keyword evidence="10" id="KW-0594">Phospholipid biosynthesis</keyword>
<dbReference type="GO" id="GO:0016020">
    <property type="term" value="C:membrane"/>
    <property type="evidence" value="ECO:0007669"/>
    <property type="project" value="UniProtKB-SubCell"/>
</dbReference>
<evidence type="ECO:0000256" key="3">
    <source>
        <dbReference type="ARBA" id="ARBA00008655"/>
    </source>
</evidence>
<evidence type="ECO:0000256" key="12">
    <source>
        <dbReference type="ARBA" id="ARBA00023315"/>
    </source>
</evidence>
<evidence type="ECO:0000256" key="11">
    <source>
        <dbReference type="ARBA" id="ARBA00023264"/>
    </source>
</evidence>
<keyword evidence="11" id="KW-1208">Phospholipid metabolism</keyword>
<dbReference type="CDD" id="cd07991">
    <property type="entry name" value="LPLAT_LPCAT1-like"/>
    <property type="match status" value="1"/>
</dbReference>
<accession>A0A3M7SL53</accession>
<evidence type="ECO:0000313" key="16">
    <source>
        <dbReference type="EMBL" id="RNA36452.1"/>
    </source>
</evidence>
<feature type="transmembrane region" description="Helical" evidence="14">
    <location>
        <begin position="413"/>
        <end position="433"/>
    </location>
</feature>
<dbReference type="GO" id="GO:0008654">
    <property type="term" value="P:phospholipid biosynthetic process"/>
    <property type="evidence" value="ECO:0007669"/>
    <property type="project" value="UniProtKB-KW"/>
</dbReference>
<keyword evidence="17" id="KW-1185">Reference proteome</keyword>
<comment type="subcellular location">
    <subcellularLocation>
        <location evidence="1">Membrane</location>
    </subcellularLocation>
</comment>
<feature type="transmembrane region" description="Helical" evidence="14">
    <location>
        <begin position="223"/>
        <end position="242"/>
    </location>
</feature>
<keyword evidence="5 16" id="KW-0808">Transferase</keyword>
<evidence type="ECO:0000256" key="14">
    <source>
        <dbReference type="SAM" id="Phobius"/>
    </source>
</evidence>
<evidence type="ECO:0000256" key="8">
    <source>
        <dbReference type="ARBA" id="ARBA00023098"/>
    </source>
</evidence>
<protein>
    <submittedName>
        <fullName evidence="16">Glycerol-3-phosphate acyltransferase</fullName>
    </submittedName>
</protein>
<dbReference type="SUPFAM" id="SSF69593">
    <property type="entry name" value="Glycerol-3-phosphate (1)-acyltransferase"/>
    <property type="match status" value="1"/>
</dbReference>
<dbReference type="PANTHER" id="PTHR23063">
    <property type="entry name" value="PHOSPHOLIPID ACYLTRANSFERASE"/>
    <property type="match status" value="1"/>
</dbReference>
<evidence type="ECO:0000259" key="15">
    <source>
        <dbReference type="SMART" id="SM00563"/>
    </source>
</evidence>
<keyword evidence="7 14" id="KW-1133">Transmembrane helix</keyword>
<evidence type="ECO:0000256" key="13">
    <source>
        <dbReference type="ARBA" id="ARBA00025707"/>
    </source>
</evidence>
<evidence type="ECO:0000256" key="1">
    <source>
        <dbReference type="ARBA" id="ARBA00004370"/>
    </source>
</evidence>
<keyword evidence="8" id="KW-0443">Lipid metabolism</keyword>
<evidence type="ECO:0000256" key="5">
    <source>
        <dbReference type="ARBA" id="ARBA00022679"/>
    </source>
</evidence>
<evidence type="ECO:0000256" key="2">
    <source>
        <dbReference type="ARBA" id="ARBA00005189"/>
    </source>
</evidence>
<comment type="pathway">
    <text evidence="2">Lipid metabolism.</text>
</comment>
<dbReference type="GO" id="GO:0004366">
    <property type="term" value="F:glycerol-3-phosphate O-acyltransferase activity"/>
    <property type="evidence" value="ECO:0007669"/>
    <property type="project" value="TreeGrafter"/>
</dbReference>
<evidence type="ECO:0000313" key="17">
    <source>
        <dbReference type="Proteomes" id="UP000276133"/>
    </source>
</evidence>
<proteinExistence type="inferred from homology"/>
<dbReference type="Pfam" id="PF01553">
    <property type="entry name" value="Acyltransferase"/>
    <property type="match status" value="1"/>
</dbReference>